<evidence type="ECO:0000256" key="5">
    <source>
        <dbReference type="ARBA" id="ARBA00022989"/>
    </source>
</evidence>
<feature type="transmembrane region" description="Helical" evidence="7">
    <location>
        <begin position="379"/>
        <end position="401"/>
    </location>
</feature>
<comment type="subcellular location">
    <subcellularLocation>
        <location evidence="1">Cell membrane</location>
        <topology evidence="1">Multi-pass membrane protein</topology>
    </subcellularLocation>
</comment>
<dbReference type="PANTHER" id="PTHR30489:SF0">
    <property type="entry name" value="LIPOPROTEIN-RELEASING SYSTEM TRANSMEMBRANE PROTEIN LOLE"/>
    <property type="match status" value="1"/>
</dbReference>
<dbReference type="Proteomes" id="UP000219559">
    <property type="component" value="Unassembled WGS sequence"/>
</dbReference>
<dbReference type="Pfam" id="PF12704">
    <property type="entry name" value="MacB_PCD"/>
    <property type="match status" value="1"/>
</dbReference>
<keyword evidence="6 7" id="KW-0472">Membrane</keyword>
<name>A0A2A4G7R2_9FLAO</name>
<feature type="transmembrane region" description="Helical" evidence="7">
    <location>
        <begin position="278"/>
        <end position="303"/>
    </location>
</feature>
<evidence type="ECO:0000259" key="8">
    <source>
        <dbReference type="Pfam" id="PF02687"/>
    </source>
</evidence>
<evidence type="ECO:0000256" key="6">
    <source>
        <dbReference type="ARBA" id="ARBA00023136"/>
    </source>
</evidence>
<dbReference type="InterPro" id="IPR051447">
    <property type="entry name" value="Lipoprotein-release_system"/>
</dbReference>
<keyword evidence="5 7" id="KW-1133">Transmembrane helix</keyword>
<evidence type="ECO:0000313" key="10">
    <source>
        <dbReference type="EMBL" id="PCE64473.1"/>
    </source>
</evidence>
<dbReference type="EMBL" id="NBWU01000003">
    <property type="protein sequence ID" value="PCE64473.1"/>
    <property type="molecule type" value="Genomic_DNA"/>
</dbReference>
<evidence type="ECO:0000256" key="3">
    <source>
        <dbReference type="ARBA" id="ARBA00022475"/>
    </source>
</evidence>
<feature type="transmembrane region" description="Helical" evidence="7">
    <location>
        <begin position="21"/>
        <end position="45"/>
    </location>
</feature>
<evidence type="ECO:0000256" key="4">
    <source>
        <dbReference type="ARBA" id="ARBA00022692"/>
    </source>
</evidence>
<dbReference type="PANTHER" id="PTHR30489">
    <property type="entry name" value="LIPOPROTEIN-RELEASING SYSTEM TRANSMEMBRANE PROTEIN LOLE"/>
    <property type="match status" value="1"/>
</dbReference>
<keyword evidence="11" id="KW-1185">Reference proteome</keyword>
<feature type="domain" description="ABC3 transporter permease C-terminal" evidence="8">
    <location>
        <begin position="280"/>
        <end position="406"/>
    </location>
</feature>
<evidence type="ECO:0000256" key="1">
    <source>
        <dbReference type="ARBA" id="ARBA00004651"/>
    </source>
</evidence>
<sequence>MNLELFIAKRLIRGKEYKSSISAPIIKIAITAVALGLIMMLVALATTLGLKQKIREKVAVFNGHIQIFNYDTNVSNESLVPVSTDQFFYPEFNEVSGITHIQAVATKSGIIRTEETFEAILAKGVGTDYDWSAFSEFMVAGRLPKLDANLNDEVIISRILANKLELKVGDKFFSFFLKEGDPSKTPNQRNFEVVGIYDSGFEEFDAQYLFCDIRHIQRMNKWKKDEVGSFEVFIEDFDQLHQKGNEVYGATVSTLDSRTIKDRYAKLFEWIGLFDFNVAIIIGIMIIVAGINMITALLVLILERTPMIGILKAMGSPDWSIRKVFLYNAAYLIGVGLFWGNLIGLLAILGQHWFRWVKFPNAKDYYMTYIPVAIDPTTWVLLNVGVLVLCTAMMLIPSFIITKIKPVKAIKFE</sequence>
<keyword evidence="3" id="KW-1003">Cell membrane</keyword>
<reference evidence="10 11" key="1">
    <citation type="submission" date="2017-04" db="EMBL/GenBank/DDBJ databases">
        <title>A new member of the family Flavobacteriaceae isolated from ascidians.</title>
        <authorList>
            <person name="Chen L."/>
        </authorList>
    </citation>
    <scope>NUCLEOTIDE SEQUENCE [LARGE SCALE GENOMIC DNA]</scope>
    <source>
        <strain evidence="10 11">HQA918</strain>
    </source>
</reference>
<feature type="transmembrane region" description="Helical" evidence="7">
    <location>
        <begin position="324"/>
        <end position="349"/>
    </location>
</feature>
<comment type="caution">
    <text evidence="10">The sequence shown here is derived from an EMBL/GenBank/DDBJ whole genome shotgun (WGS) entry which is preliminary data.</text>
</comment>
<organism evidence="10 11">
    <name type="scientific">Sediminicola luteus</name>
    <dbReference type="NCBI Taxonomy" id="319238"/>
    <lineage>
        <taxon>Bacteria</taxon>
        <taxon>Pseudomonadati</taxon>
        <taxon>Bacteroidota</taxon>
        <taxon>Flavobacteriia</taxon>
        <taxon>Flavobacteriales</taxon>
        <taxon>Flavobacteriaceae</taxon>
        <taxon>Sediminicola</taxon>
    </lineage>
</organism>
<dbReference type="AlphaFoldDB" id="A0A2A4G7R2"/>
<dbReference type="GO" id="GO:0044874">
    <property type="term" value="P:lipoprotein localization to outer membrane"/>
    <property type="evidence" value="ECO:0007669"/>
    <property type="project" value="TreeGrafter"/>
</dbReference>
<feature type="domain" description="MacB-like periplasmic core" evidence="9">
    <location>
        <begin position="28"/>
        <end position="220"/>
    </location>
</feature>
<dbReference type="Pfam" id="PF02687">
    <property type="entry name" value="FtsX"/>
    <property type="match status" value="1"/>
</dbReference>
<dbReference type="InterPro" id="IPR025857">
    <property type="entry name" value="MacB_PCD"/>
</dbReference>
<dbReference type="OrthoDB" id="1522670at2"/>
<dbReference type="InterPro" id="IPR003838">
    <property type="entry name" value="ABC3_permease_C"/>
</dbReference>
<dbReference type="RefSeq" id="WP_097440594.1">
    <property type="nucleotide sequence ID" value="NZ_KZ300476.1"/>
</dbReference>
<proteinExistence type="inferred from homology"/>
<keyword evidence="4 7" id="KW-0812">Transmembrane</keyword>
<comment type="similarity">
    <text evidence="2">Belongs to the ABC-4 integral membrane protein family. LolC/E subfamily.</text>
</comment>
<accession>A0A2A4G7R2</accession>
<evidence type="ECO:0000256" key="2">
    <source>
        <dbReference type="ARBA" id="ARBA00005236"/>
    </source>
</evidence>
<evidence type="ECO:0000313" key="11">
    <source>
        <dbReference type="Proteomes" id="UP000219559"/>
    </source>
</evidence>
<evidence type="ECO:0000259" key="9">
    <source>
        <dbReference type="Pfam" id="PF12704"/>
    </source>
</evidence>
<protein>
    <submittedName>
        <fullName evidence="10">Transmembrane permease</fullName>
    </submittedName>
</protein>
<gene>
    <name evidence="10" type="ORF">B7P33_09305</name>
</gene>
<evidence type="ECO:0000256" key="7">
    <source>
        <dbReference type="SAM" id="Phobius"/>
    </source>
</evidence>
<dbReference type="GO" id="GO:0098797">
    <property type="term" value="C:plasma membrane protein complex"/>
    <property type="evidence" value="ECO:0007669"/>
    <property type="project" value="TreeGrafter"/>
</dbReference>